<evidence type="ECO:0000313" key="3">
    <source>
        <dbReference type="Proteomes" id="UP000019484"/>
    </source>
</evidence>
<dbReference type="eggNOG" id="ENOG502SC4F">
    <property type="taxonomic scope" value="Eukaryota"/>
</dbReference>
<dbReference type="GeneID" id="19163046"/>
<dbReference type="InterPro" id="IPR042777">
    <property type="entry name" value="Sen15_fungi"/>
</dbReference>
<comment type="caution">
    <text evidence="2">The sequence shown here is derived from an EMBL/GenBank/DDBJ whole genome shotgun (WGS) entry which is preliminary data.</text>
</comment>
<dbReference type="PANTHER" id="PTHR28518">
    <property type="entry name" value="TRNA-SPLICING ENDONUCLEASE SUBUNIT SEN15"/>
    <property type="match status" value="1"/>
</dbReference>
<proteinExistence type="predicted"/>
<keyword evidence="3" id="KW-1185">Reference proteome</keyword>
<reference evidence="2 3" key="1">
    <citation type="submission" date="2013-03" db="EMBL/GenBank/DDBJ databases">
        <title>The Genome Sequence of Capronia coronata CBS 617.96.</title>
        <authorList>
            <consortium name="The Broad Institute Genomics Platform"/>
            <person name="Cuomo C."/>
            <person name="de Hoog S."/>
            <person name="Gorbushina A."/>
            <person name="Walker B."/>
            <person name="Young S.K."/>
            <person name="Zeng Q."/>
            <person name="Gargeya S."/>
            <person name="Fitzgerald M."/>
            <person name="Haas B."/>
            <person name="Abouelleil A."/>
            <person name="Allen A.W."/>
            <person name="Alvarado L."/>
            <person name="Arachchi H.M."/>
            <person name="Berlin A.M."/>
            <person name="Chapman S.B."/>
            <person name="Gainer-Dewar J."/>
            <person name="Goldberg J."/>
            <person name="Griggs A."/>
            <person name="Gujja S."/>
            <person name="Hansen M."/>
            <person name="Howarth C."/>
            <person name="Imamovic A."/>
            <person name="Ireland A."/>
            <person name="Larimer J."/>
            <person name="McCowan C."/>
            <person name="Murphy C."/>
            <person name="Pearson M."/>
            <person name="Poon T.W."/>
            <person name="Priest M."/>
            <person name="Roberts A."/>
            <person name="Saif S."/>
            <person name="Shea T."/>
            <person name="Sisk P."/>
            <person name="Sykes S."/>
            <person name="Wortman J."/>
            <person name="Nusbaum C."/>
            <person name="Birren B."/>
        </authorList>
    </citation>
    <scope>NUCLEOTIDE SEQUENCE [LARGE SCALE GENOMIC DNA]</scope>
    <source>
        <strain evidence="2 3">CBS 617.96</strain>
    </source>
</reference>
<feature type="region of interest" description="Disordered" evidence="1">
    <location>
        <begin position="65"/>
        <end position="98"/>
    </location>
</feature>
<evidence type="ECO:0008006" key="4">
    <source>
        <dbReference type="Google" id="ProtNLM"/>
    </source>
</evidence>
<gene>
    <name evidence="2" type="ORF">A1O1_08195</name>
</gene>
<dbReference type="GO" id="GO:0000214">
    <property type="term" value="C:tRNA-intron endonuclease complex"/>
    <property type="evidence" value="ECO:0007669"/>
    <property type="project" value="InterPro"/>
</dbReference>
<protein>
    <recommendedName>
        <fullName evidence="4">tRNA-splicing endonuclease subunit Sen15 domain-containing protein</fullName>
    </recommendedName>
</protein>
<dbReference type="STRING" id="1182541.W9XYR7"/>
<dbReference type="OrthoDB" id="10002170at2759"/>
<feature type="compositionally biased region" description="Low complexity" evidence="1">
    <location>
        <begin position="71"/>
        <end position="98"/>
    </location>
</feature>
<name>W9XYR7_9EURO</name>
<organism evidence="2 3">
    <name type="scientific">Capronia coronata CBS 617.96</name>
    <dbReference type="NCBI Taxonomy" id="1182541"/>
    <lineage>
        <taxon>Eukaryota</taxon>
        <taxon>Fungi</taxon>
        <taxon>Dikarya</taxon>
        <taxon>Ascomycota</taxon>
        <taxon>Pezizomycotina</taxon>
        <taxon>Eurotiomycetes</taxon>
        <taxon>Chaetothyriomycetidae</taxon>
        <taxon>Chaetothyriales</taxon>
        <taxon>Herpotrichiellaceae</taxon>
        <taxon>Capronia</taxon>
    </lineage>
</organism>
<evidence type="ECO:0000256" key="1">
    <source>
        <dbReference type="SAM" id="MobiDB-lite"/>
    </source>
</evidence>
<dbReference type="HOGENOM" id="CLU_083361_0_0_1"/>
<dbReference type="RefSeq" id="XP_007727247.1">
    <property type="nucleotide sequence ID" value="XM_007729057.1"/>
</dbReference>
<sequence length="248" mass="26091">MSVTNSSPPSPSAVSTFISHSGAKSASEALALEIMHNLQHQHNWTDLKRHLVHLKALCTSGSTVLDRPVRSASPSGTGTGNASPSPSSSGISTPSTATASPGAGVVTIISGLPPQHSYIHPDLQAQLLKYGLSDTALPVQREFVLPLALGEKWSLARFCAVFDQLPERDLITVYATTTTGSGPGAPETGGRRQGIANGQAASGKRSLYEHRDQRRVLLGMRAREGGGGDGTVVYYIMQEGEVKPRQNG</sequence>
<accession>W9XYR7</accession>
<feature type="region of interest" description="Disordered" evidence="1">
    <location>
        <begin position="180"/>
        <end position="206"/>
    </location>
</feature>
<dbReference type="EMBL" id="AMWN01000007">
    <property type="protein sequence ID" value="EXJ82126.1"/>
    <property type="molecule type" value="Genomic_DNA"/>
</dbReference>
<dbReference type="GO" id="GO:0000379">
    <property type="term" value="P:tRNA-type intron splice site recognition and cleavage"/>
    <property type="evidence" value="ECO:0007669"/>
    <property type="project" value="InterPro"/>
</dbReference>
<dbReference type="PANTHER" id="PTHR28518:SF1">
    <property type="entry name" value="TRNA-SPLICING ENDONUCLEASE SUBUNIT SEN15"/>
    <property type="match status" value="1"/>
</dbReference>
<dbReference type="AlphaFoldDB" id="W9XYR7"/>
<dbReference type="GO" id="GO:0000213">
    <property type="term" value="F:tRNA-intron lyase activity"/>
    <property type="evidence" value="ECO:0007669"/>
    <property type="project" value="TreeGrafter"/>
</dbReference>
<evidence type="ECO:0000313" key="2">
    <source>
        <dbReference type="EMBL" id="EXJ82126.1"/>
    </source>
</evidence>
<dbReference type="Proteomes" id="UP000019484">
    <property type="component" value="Unassembled WGS sequence"/>
</dbReference>